<name>A0A090T008_9VIBR</name>
<dbReference type="EMBL" id="BBMT01000003">
    <property type="protein sequence ID" value="GAL33380.1"/>
    <property type="molecule type" value="Genomic_DNA"/>
</dbReference>
<organism evidence="1 2">
    <name type="scientific">Vibrio maritimus</name>
    <dbReference type="NCBI Taxonomy" id="990268"/>
    <lineage>
        <taxon>Bacteria</taxon>
        <taxon>Pseudomonadati</taxon>
        <taxon>Pseudomonadota</taxon>
        <taxon>Gammaproteobacteria</taxon>
        <taxon>Vibrionales</taxon>
        <taxon>Vibrionaceae</taxon>
        <taxon>Vibrio</taxon>
    </lineage>
</organism>
<keyword evidence="2" id="KW-1185">Reference proteome</keyword>
<gene>
    <name evidence="1" type="ORF">JCM19240_2076</name>
</gene>
<evidence type="ECO:0000313" key="2">
    <source>
        <dbReference type="Proteomes" id="UP000029224"/>
    </source>
</evidence>
<dbReference type="AlphaFoldDB" id="A0A090T008"/>
<sequence length="37" mass="4081">MTIELDTPMRVVGSNGEVGDYVDVVTIDGYQGLFLLY</sequence>
<comment type="caution">
    <text evidence="1">The sequence shown here is derived from an EMBL/GenBank/DDBJ whole genome shotgun (WGS) entry which is preliminary data.</text>
</comment>
<reference evidence="1 2" key="2">
    <citation type="submission" date="2014-09" db="EMBL/GenBank/DDBJ databases">
        <authorList>
            <consortium name="NBRP consortium"/>
            <person name="Sawabe T."/>
            <person name="Meirelles P."/>
            <person name="Nakanishi M."/>
            <person name="Sayaka M."/>
            <person name="Hattori M."/>
            <person name="Ohkuma M."/>
        </authorList>
    </citation>
    <scope>NUCLEOTIDE SEQUENCE [LARGE SCALE GENOMIC DNA]</scope>
    <source>
        <strain evidence="1 2">JCM 19240</strain>
    </source>
</reference>
<protein>
    <submittedName>
        <fullName evidence="1">Uncharacterized protein</fullName>
    </submittedName>
</protein>
<evidence type="ECO:0000313" key="1">
    <source>
        <dbReference type="EMBL" id="GAL33380.1"/>
    </source>
</evidence>
<dbReference type="Proteomes" id="UP000029224">
    <property type="component" value="Unassembled WGS sequence"/>
</dbReference>
<accession>A0A090T008</accession>
<proteinExistence type="predicted"/>
<reference evidence="1 2" key="1">
    <citation type="submission" date="2014-09" db="EMBL/GenBank/DDBJ databases">
        <title>Vibrio maritimus JCM 19240. (C210) whole genome shotgun sequence.</title>
        <authorList>
            <person name="Sawabe T."/>
            <person name="Meirelles P."/>
            <person name="Nakanishi M."/>
            <person name="Sayaka M."/>
            <person name="Hattori M."/>
            <person name="Ohkuma M."/>
        </authorList>
    </citation>
    <scope>NUCLEOTIDE SEQUENCE [LARGE SCALE GENOMIC DNA]</scope>
    <source>
        <strain evidence="1 2">JCM 19240</strain>
    </source>
</reference>